<gene>
    <name evidence="2" type="ORF">OR37_02298</name>
</gene>
<dbReference type="PATRIC" id="fig|1292034.3.peg.2283"/>
<evidence type="ECO:0000313" key="2">
    <source>
        <dbReference type="EMBL" id="ENZ81871.1"/>
    </source>
</evidence>
<name>R0CZH9_CAUVI</name>
<reference evidence="2 3" key="1">
    <citation type="journal article" date="2013" name="Genome Announc.">
        <title>Draft Genome Sequence for Caulobacter sp. Strain OR37, a Bacterium Tolerant to Heavy Metals.</title>
        <authorList>
            <person name="Utturkar S.M."/>
            <person name="Bollmann A."/>
            <person name="Brzoska R.M."/>
            <person name="Klingeman D.M."/>
            <person name="Epstein S.E."/>
            <person name="Palumbo A.V."/>
            <person name="Brown S.D."/>
        </authorList>
    </citation>
    <scope>NUCLEOTIDE SEQUENCE [LARGE SCALE GENOMIC DNA]</scope>
    <source>
        <strain evidence="2 3">OR37</strain>
    </source>
</reference>
<dbReference type="AlphaFoldDB" id="R0CZH9"/>
<dbReference type="EMBL" id="APMP01000012">
    <property type="protein sequence ID" value="ENZ81871.1"/>
    <property type="molecule type" value="Genomic_DNA"/>
</dbReference>
<comment type="caution">
    <text evidence="2">The sequence shown here is derived from an EMBL/GenBank/DDBJ whole genome shotgun (WGS) entry which is preliminary data.</text>
</comment>
<dbReference type="Pfam" id="PF20420">
    <property type="entry name" value="DUF6702"/>
    <property type="match status" value="1"/>
</dbReference>
<dbReference type="eggNOG" id="ENOG50338RC">
    <property type="taxonomic scope" value="Bacteria"/>
</dbReference>
<evidence type="ECO:0008006" key="4">
    <source>
        <dbReference type="Google" id="ProtNLM"/>
    </source>
</evidence>
<dbReference type="Proteomes" id="UP000013063">
    <property type="component" value="Unassembled WGS sequence"/>
</dbReference>
<sequence precursor="true">MIRRAAVLIAAAGLALAPLPAAAHRGHGALSVVEIDAKTGAVTVSHRVPAHDAEPALAAIAPDAQTSLDDPEAVEALKRYMAKRFDLTVADKPVALTLKDMTLGADEVRLEYAGRVATADVAATVSVRAAMFADIYGDEVNQVNVRRLGVTRTLIFNGSNAGDPQTVDAASPSRP</sequence>
<keyword evidence="1" id="KW-0732">Signal</keyword>
<protein>
    <recommendedName>
        <fullName evidence="4">DUF2796 domain-containing protein</fullName>
    </recommendedName>
</protein>
<evidence type="ECO:0000313" key="3">
    <source>
        <dbReference type="Proteomes" id="UP000013063"/>
    </source>
</evidence>
<dbReference type="InterPro" id="IPR046525">
    <property type="entry name" value="DUF6702"/>
</dbReference>
<proteinExistence type="predicted"/>
<keyword evidence="3" id="KW-1185">Reference proteome</keyword>
<dbReference type="RefSeq" id="WP_004619794.1">
    <property type="nucleotide sequence ID" value="NZ_APMP01000012.1"/>
</dbReference>
<dbReference type="OrthoDB" id="5741133at2"/>
<feature type="chain" id="PRO_5004339855" description="DUF2796 domain-containing protein" evidence="1">
    <location>
        <begin position="24"/>
        <end position="175"/>
    </location>
</feature>
<feature type="signal peptide" evidence="1">
    <location>
        <begin position="1"/>
        <end position="23"/>
    </location>
</feature>
<evidence type="ECO:0000256" key="1">
    <source>
        <dbReference type="SAM" id="SignalP"/>
    </source>
</evidence>
<organism evidence="2 3">
    <name type="scientific">Caulobacter vibrioides OR37</name>
    <dbReference type="NCBI Taxonomy" id="1292034"/>
    <lineage>
        <taxon>Bacteria</taxon>
        <taxon>Pseudomonadati</taxon>
        <taxon>Pseudomonadota</taxon>
        <taxon>Alphaproteobacteria</taxon>
        <taxon>Caulobacterales</taxon>
        <taxon>Caulobacteraceae</taxon>
        <taxon>Caulobacter</taxon>
    </lineage>
</organism>
<accession>R0CZH9</accession>
<dbReference type="STRING" id="1292034.OR37_02298"/>